<evidence type="ECO:0000256" key="4">
    <source>
        <dbReference type="ARBA" id="ARBA00022490"/>
    </source>
</evidence>
<reference evidence="17" key="1">
    <citation type="submission" date="2015-09" db="EMBL/GenBank/DDBJ databases">
        <authorList>
            <person name="Sai Rama Sridatta P."/>
        </authorList>
    </citation>
    <scope>NUCLEOTIDE SEQUENCE [LARGE SCALE GENOMIC DNA]</scope>
</reference>
<feature type="compositionally biased region" description="Gly residues" evidence="14">
    <location>
        <begin position="295"/>
        <end position="305"/>
    </location>
</feature>
<dbReference type="InterPro" id="IPR000048">
    <property type="entry name" value="IQ_motif_EF-hand-BS"/>
</dbReference>
<evidence type="ECO:0000256" key="5">
    <source>
        <dbReference type="ARBA" id="ARBA00022737"/>
    </source>
</evidence>
<protein>
    <recommendedName>
        <fullName evidence="13">Calmodulin-binding transcription activator 1</fullName>
    </recommendedName>
</protein>
<comment type="subcellular location">
    <subcellularLocation>
        <location evidence="2">Cytoplasm</location>
    </subcellularLocation>
    <subcellularLocation>
        <location evidence="1">Nucleus</location>
    </subcellularLocation>
</comment>
<dbReference type="InterPro" id="IPR013783">
    <property type="entry name" value="Ig-like_fold"/>
</dbReference>
<evidence type="ECO:0000259" key="15">
    <source>
        <dbReference type="PROSITE" id="PS51437"/>
    </source>
</evidence>
<evidence type="ECO:0000256" key="10">
    <source>
        <dbReference type="ARBA" id="ARBA00023242"/>
    </source>
</evidence>
<dbReference type="SMART" id="SM01076">
    <property type="entry name" value="CG-1"/>
    <property type="match status" value="1"/>
</dbReference>
<dbReference type="SMART" id="SM00015">
    <property type="entry name" value="IQ"/>
    <property type="match status" value="3"/>
</dbReference>
<comment type="similarity">
    <text evidence="3">Belongs to the CAMTA family.</text>
</comment>
<feature type="compositionally biased region" description="Low complexity" evidence="14">
    <location>
        <begin position="732"/>
        <end position="741"/>
    </location>
</feature>
<feature type="compositionally biased region" description="Polar residues" evidence="14">
    <location>
        <begin position="324"/>
        <end position="341"/>
    </location>
</feature>
<keyword evidence="10" id="KW-0539">Nucleus</keyword>
<dbReference type="FunFam" id="2.60.40.10:FF:000089">
    <property type="entry name" value="calmodulin-binding transcription activator 2 isoform X1"/>
    <property type="match status" value="1"/>
</dbReference>
<dbReference type="AlphaFoldDB" id="A0A4W6DNW3"/>
<comment type="function">
    <text evidence="12">Transcriptional activator.</text>
</comment>
<dbReference type="Gene3D" id="2.60.40.10">
    <property type="entry name" value="Immunoglobulins"/>
    <property type="match status" value="1"/>
</dbReference>
<evidence type="ECO:0000313" key="16">
    <source>
        <dbReference type="Ensembl" id="ENSLCAP00010026468.1"/>
    </source>
</evidence>
<dbReference type="InterPro" id="IPR036770">
    <property type="entry name" value="Ankyrin_rpt-contain_sf"/>
</dbReference>
<dbReference type="PROSITE" id="PS50096">
    <property type="entry name" value="IQ"/>
    <property type="match status" value="1"/>
</dbReference>
<dbReference type="GO" id="GO:0006357">
    <property type="term" value="P:regulation of transcription by RNA polymerase II"/>
    <property type="evidence" value="ECO:0007669"/>
    <property type="project" value="TreeGrafter"/>
</dbReference>
<accession>A0A4W6DNW3</accession>
<dbReference type="InterPro" id="IPR027417">
    <property type="entry name" value="P-loop_NTPase"/>
</dbReference>
<dbReference type="Pfam" id="PF00612">
    <property type="entry name" value="IQ"/>
    <property type="match status" value="1"/>
</dbReference>
<dbReference type="SUPFAM" id="SSF52540">
    <property type="entry name" value="P-loop containing nucleoside triphosphate hydrolases"/>
    <property type="match status" value="1"/>
</dbReference>
<dbReference type="InterPro" id="IPR002909">
    <property type="entry name" value="IPT_dom"/>
</dbReference>
<evidence type="ECO:0000256" key="8">
    <source>
        <dbReference type="ARBA" id="ARBA00023159"/>
    </source>
</evidence>
<keyword evidence="9" id="KW-0804">Transcription</keyword>
<feature type="region of interest" description="Disordered" evidence="14">
    <location>
        <begin position="257"/>
        <end position="307"/>
    </location>
</feature>
<keyword evidence="6" id="KW-0805">Transcription regulation</keyword>
<dbReference type="SUPFAM" id="SSF81296">
    <property type="entry name" value="E set domains"/>
    <property type="match status" value="1"/>
</dbReference>
<dbReference type="GeneTree" id="ENSGT00940000155203"/>
<dbReference type="FunFam" id="1.20.5.190:FF:000038">
    <property type="entry name" value="calmodulin-binding transcription activator 1 isoform X2"/>
    <property type="match status" value="1"/>
</dbReference>
<dbReference type="InterPro" id="IPR002110">
    <property type="entry name" value="Ankyrin_rpt"/>
</dbReference>
<keyword evidence="5" id="KW-0677">Repeat</keyword>
<dbReference type="Proteomes" id="UP000314980">
    <property type="component" value="Unassembled WGS sequence"/>
</dbReference>
<evidence type="ECO:0000256" key="14">
    <source>
        <dbReference type="SAM" id="MobiDB-lite"/>
    </source>
</evidence>
<feature type="region of interest" description="Disordered" evidence="14">
    <location>
        <begin position="324"/>
        <end position="351"/>
    </location>
</feature>
<keyword evidence="8" id="KW-0010">Activator</keyword>
<evidence type="ECO:0000256" key="12">
    <source>
        <dbReference type="ARBA" id="ARBA00055757"/>
    </source>
</evidence>
<dbReference type="Pfam" id="PF12796">
    <property type="entry name" value="Ank_2"/>
    <property type="match status" value="1"/>
</dbReference>
<evidence type="ECO:0000256" key="1">
    <source>
        <dbReference type="ARBA" id="ARBA00004123"/>
    </source>
</evidence>
<keyword evidence="7" id="KW-0040">ANK repeat</keyword>
<organism evidence="16 17">
    <name type="scientific">Lates calcarifer</name>
    <name type="common">Barramundi</name>
    <name type="synonym">Holocentrus calcarifer</name>
    <dbReference type="NCBI Taxonomy" id="8187"/>
    <lineage>
        <taxon>Eukaryota</taxon>
        <taxon>Metazoa</taxon>
        <taxon>Chordata</taxon>
        <taxon>Craniata</taxon>
        <taxon>Vertebrata</taxon>
        <taxon>Euteleostomi</taxon>
        <taxon>Actinopterygii</taxon>
        <taxon>Neopterygii</taxon>
        <taxon>Teleostei</taxon>
        <taxon>Neoteleostei</taxon>
        <taxon>Acanthomorphata</taxon>
        <taxon>Carangaria</taxon>
        <taxon>Carangaria incertae sedis</taxon>
        <taxon>Centropomidae</taxon>
        <taxon>Lates</taxon>
    </lineage>
</organism>
<dbReference type="GO" id="GO:0003712">
    <property type="term" value="F:transcription coregulator activity"/>
    <property type="evidence" value="ECO:0007669"/>
    <property type="project" value="TreeGrafter"/>
</dbReference>
<evidence type="ECO:0000256" key="9">
    <source>
        <dbReference type="ARBA" id="ARBA00023163"/>
    </source>
</evidence>
<gene>
    <name evidence="16" type="primary">CAMTA1</name>
    <name evidence="16" type="synonym">camta1a</name>
</gene>
<dbReference type="Gene3D" id="1.25.40.20">
    <property type="entry name" value="Ankyrin repeat-containing domain"/>
    <property type="match status" value="1"/>
</dbReference>
<dbReference type="PANTHER" id="PTHR23335:SF11">
    <property type="entry name" value="CALMODULIN-BINDING TRANSCRIPTION ACTIVATOR 1"/>
    <property type="match status" value="1"/>
</dbReference>
<evidence type="ECO:0000256" key="7">
    <source>
        <dbReference type="ARBA" id="ARBA00023043"/>
    </source>
</evidence>
<name>A0A4W6DNW3_LATCA</name>
<dbReference type="FunFam" id="1.25.40.20:FF:000165">
    <property type="entry name" value="calmodulin-binding transcription activator 1 isoform X2"/>
    <property type="match status" value="1"/>
</dbReference>
<dbReference type="Pfam" id="PF03859">
    <property type="entry name" value="CG-1"/>
    <property type="match status" value="1"/>
</dbReference>
<evidence type="ECO:0000256" key="3">
    <source>
        <dbReference type="ARBA" id="ARBA00008267"/>
    </source>
</evidence>
<evidence type="ECO:0000256" key="11">
    <source>
        <dbReference type="ARBA" id="ARBA00029480"/>
    </source>
</evidence>
<feature type="domain" description="CG-1" evidence="15">
    <location>
        <begin position="35"/>
        <end position="160"/>
    </location>
</feature>
<proteinExistence type="inferred from homology"/>
<dbReference type="PROSITE" id="PS51437">
    <property type="entry name" value="CG_1"/>
    <property type="match status" value="1"/>
</dbReference>
<evidence type="ECO:0000256" key="13">
    <source>
        <dbReference type="ARBA" id="ARBA00071877"/>
    </source>
</evidence>
<dbReference type="GO" id="GO:0003690">
    <property type="term" value="F:double-stranded DNA binding"/>
    <property type="evidence" value="ECO:0007669"/>
    <property type="project" value="TreeGrafter"/>
</dbReference>
<dbReference type="Pfam" id="PF01833">
    <property type="entry name" value="TIG"/>
    <property type="match status" value="1"/>
</dbReference>
<feature type="compositionally biased region" description="Polar residues" evidence="14">
    <location>
        <begin position="268"/>
        <end position="281"/>
    </location>
</feature>
<reference evidence="16" key="2">
    <citation type="submission" date="2025-08" db="UniProtKB">
        <authorList>
            <consortium name="Ensembl"/>
        </authorList>
    </citation>
    <scope>IDENTIFICATION</scope>
</reference>
<dbReference type="GO" id="GO:0005634">
    <property type="term" value="C:nucleus"/>
    <property type="evidence" value="ECO:0007669"/>
    <property type="project" value="UniProtKB-SubCell"/>
</dbReference>
<keyword evidence="17" id="KW-1185">Reference proteome</keyword>
<dbReference type="SUPFAM" id="SSF48403">
    <property type="entry name" value="Ankyrin repeat"/>
    <property type="match status" value="1"/>
</dbReference>
<sequence>MKPVLNILFCLALVADEHGHLKIYLPKKLLECLPKCTSLPKERHRWNTNEEIAAYLITFEKHEEWLTTSPKTRPQNGSMILYNRKKVKYRKDGYCWKKRKDGKTTREDHMKLKVQGVECLYGCYVHSSIIPTFHRRCYWLLQNPDIVLVHYLNVPAIEDCGKPCGPILCSINTDKKEWAKWTKEELIGQLKPMFHGIKWTCSNGNSSSGFSVEQLVQQILDSHQTKPPPRTHNCLCTGTLGAGSSVHHKCNSAKHRIISPKVDPRSGGYSSAHSEVQNNDVSEGKTEHSAHSGGKSSGGGGGVDGSGTAMSAGGALYAHQLVTSHSSDSQNTAGGAPQQGQEDGGARGSGYSSSELCLQPCCSPQSLSGGAGAGGNTGEAGSLSYMNVAEVVSAAVAQGALGMLQATGRLFMVTDYSPEWSYPEGGVKVLITGPWQEASSNYSCLFDQISVPASLIQPGVLRCYCPAHDTGLVTLQVAVSNQIISNSVVFEYKARALPSLPSSQHDWLSLDDNQFRMSILERLEQMERRMAEMASHQQPSSAGTSSSFESRVVVVCEKMMSRACWAKSKHLIHSKTFRGMTLLHLAAGQGYATLIQTLIKWRTKHADSIDLELEVDPLNVDHFSCTPLMWACALGHLEAAVVLYKWDRRALAIPDSLGRLPLSIARSRGHTKLAECLEQLQREEQQPPAPLPPTTRMSFSPGPDAPTTDSWMVSWANDSVVAPSGKKGGPATTTTTSSTTSLNPENPLLSHLCLFTTKQVNMMTLAEHIIEATPERIKRENFTAADSVPLDTSGVSNTMNWLANYLGDVEHPGGSPLREGPLERSALPSPADWSEFINASNSKVERDLAQLTLSDPEQRELYEAARLVQTAFRKYKGRPLREQQEVAAAVIQRCYKKYKQYALYKKMTQAAILIQSKFRSYHEQKKFQQSRRAAVLIQQYYRSYKEFGRLKPHHRGAAAALVQGSLLTKRQDQAARKIMRFLRRCRHR</sequence>
<keyword evidence="4" id="KW-0963">Cytoplasm</keyword>
<dbReference type="InterPro" id="IPR005559">
    <property type="entry name" value="CG-1_dom"/>
</dbReference>
<evidence type="ECO:0000256" key="2">
    <source>
        <dbReference type="ARBA" id="ARBA00004496"/>
    </source>
</evidence>
<feature type="region of interest" description="Disordered" evidence="14">
    <location>
        <begin position="681"/>
        <end position="743"/>
    </location>
</feature>
<evidence type="ECO:0000256" key="6">
    <source>
        <dbReference type="ARBA" id="ARBA00023015"/>
    </source>
</evidence>
<dbReference type="PANTHER" id="PTHR23335">
    <property type="entry name" value="CALMODULIN-BINDING TRANSCRIPTION ACTIVATOR CAMTA"/>
    <property type="match status" value="1"/>
</dbReference>
<reference evidence="16" key="3">
    <citation type="submission" date="2025-09" db="UniProtKB">
        <authorList>
            <consortium name="Ensembl"/>
        </authorList>
    </citation>
    <scope>IDENTIFICATION</scope>
</reference>
<dbReference type="GO" id="GO:0005737">
    <property type="term" value="C:cytoplasm"/>
    <property type="evidence" value="ECO:0007669"/>
    <property type="project" value="UniProtKB-SubCell"/>
</dbReference>
<dbReference type="InterPro" id="IPR014756">
    <property type="entry name" value="Ig_E-set"/>
</dbReference>
<comment type="subunit">
    <text evidence="11">May interact with calmodulin.</text>
</comment>
<dbReference type="Gene3D" id="1.20.5.190">
    <property type="match status" value="1"/>
</dbReference>
<evidence type="ECO:0000313" key="17">
    <source>
        <dbReference type="Proteomes" id="UP000314980"/>
    </source>
</evidence>
<dbReference type="GO" id="GO:0007399">
    <property type="term" value="P:nervous system development"/>
    <property type="evidence" value="ECO:0007669"/>
    <property type="project" value="UniProtKB-ARBA"/>
</dbReference>
<dbReference type="Ensembl" id="ENSLCAT00010027029.1">
    <property type="protein sequence ID" value="ENSLCAP00010026468.1"/>
    <property type="gene ID" value="ENSLCAG00010012314.1"/>
</dbReference>